<evidence type="ECO:0000259" key="4">
    <source>
        <dbReference type="PROSITE" id="PS51186"/>
    </source>
</evidence>
<evidence type="ECO:0000256" key="2">
    <source>
        <dbReference type="ARBA" id="ARBA00023315"/>
    </source>
</evidence>
<dbReference type="EMBL" id="CP129675">
    <property type="protein sequence ID" value="XDS45723.1"/>
    <property type="molecule type" value="Genomic_DNA"/>
</dbReference>
<dbReference type="PROSITE" id="PS51186">
    <property type="entry name" value="GNAT"/>
    <property type="match status" value="1"/>
</dbReference>
<protein>
    <submittedName>
        <fullName evidence="5">GNAT family N-acetyltransferase</fullName>
    </submittedName>
</protein>
<dbReference type="AlphaFoldDB" id="A0AB39U9H4"/>
<feature type="domain" description="N-acetyltransferase" evidence="4">
    <location>
        <begin position="5"/>
        <end position="162"/>
    </location>
</feature>
<feature type="compositionally biased region" description="Basic and acidic residues" evidence="3">
    <location>
        <begin position="168"/>
        <end position="179"/>
    </location>
</feature>
<dbReference type="InterPro" id="IPR050832">
    <property type="entry name" value="Bact_Acetyltransf"/>
</dbReference>
<keyword evidence="1" id="KW-0808">Transferase</keyword>
<accession>A0AB39U9H4</accession>
<reference evidence="5" key="1">
    <citation type="submission" date="2023-07" db="EMBL/GenBank/DDBJ databases">
        <title>Bifidobacterium aquikefiriaerophilum sp. nov. and Bifidobacterium eccum sp. nov., isolated from water kefir.</title>
        <authorList>
            <person name="Breselge S."/>
            <person name="Bellassi P."/>
            <person name="Barcenilla C."/>
            <person name="Alvarez-Ordonez A."/>
            <person name="Morelli L."/>
            <person name="Cotter P.D."/>
        </authorList>
    </citation>
    <scope>NUCLEOTIDE SEQUENCE</scope>
    <source>
        <strain evidence="7">WK012_4_13</strain>
        <strain evidence="6">WK013_4_14</strain>
        <strain evidence="5">WK048_4_13</strain>
    </source>
</reference>
<organism evidence="5">
    <name type="scientific">Bifidobacterium fermentum</name>
    <dbReference type="NCBI Taxonomy" id="3059035"/>
    <lineage>
        <taxon>Bacteria</taxon>
        <taxon>Bacillati</taxon>
        <taxon>Actinomycetota</taxon>
        <taxon>Actinomycetes</taxon>
        <taxon>Bifidobacteriales</taxon>
        <taxon>Bifidobacteriaceae</taxon>
        <taxon>Bifidobacterium</taxon>
    </lineage>
</organism>
<dbReference type="RefSeq" id="WP_369341676.1">
    <property type="nucleotide sequence ID" value="NZ_CP129675.1"/>
</dbReference>
<dbReference type="KEGG" id="bfk:QN062_00385"/>
<evidence type="ECO:0000256" key="1">
    <source>
        <dbReference type="ARBA" id="ARBA00022679"/>
    </source>
</evidence>
<dbReference type="EMBL" id="CP129682">
    <property type="protein sequence ID" value="XDS49496.1"/>
    <property type="molecule type" value="Genomic_DNA"/>
</dbReference>
<dbReference type="SUPFAM" id="SSF55729">
    <property type="entry name" value="Acyl-CoA N-acyltransferases (Nat)"/>
    <property type="match status" value="1"/>
</dbReference>
<evidence type="ECO:0000256" key="3">
    <source>
        <dbReference type="SAM" id="MobiDB-lite"/>
    </source>
</evidence>
<name>A0AB39U9H4_9BIFI</name>
<dbReference type="CDD" id="cd04301">
    <property type="entry name" value="NAT_SF"/>
    <property type="match status" value="1"/>
</dbReference>
<gene>
    <name evidence="7" type="ORF">QN062_00385</name>
    <name evidence="6" type="ORF">QN216_04395</name>
    <name evidence="5" type="ORF">QN217_06055</name>
</gene>
<dbReference type="InterPro" id="IPR016181">
    <property type="entry name" value="Acyl_CoA_acyltransferase"/>
</dbReference>
<dbReference type="GO" id="GO:0016747">
    <property type="term" value="F:acyltransferase activity, transferring groups other than amino-acyl groups"/>
    <property type="evidence" value="ECO:0007669"/>
    <property type="project" value="InterPro"/>
</dbReference>
<dbReference type="InterPro" id="IPR000182">
    <property type="entry name" value="GNAT_dom"/>
</dbReference>
<feature type="region of interest" description="Disordered" evidence="3">
    <location>
        <begin position="158"/>
        <end position="179"/>
    </location>
</feature>
<evidence type="ECO:0000313" key="6">
    <source>
        <dbReference type="EMBL" id="XDS49496.1"/>
    </source>
</evidence>
<evidence type="ECO:0000313" key="7">
    <source>
        <dbReference type="EMBL" id="XDS50713.1"/>
    </source>
</evidence>
<dbReference type="PANTHER" id="PTHR43877">
    <property type="entry name" value="AMINOALKYLPHOSPHONATE N-ACETYLTRANSFERASE-RELATED-RELATED"/>
    <property type="match status" value="1"/>
</dbReference>
<dbReference type="EMBL" id="CP129683">
    <property type="protein sequence ID" value="XDS50713.1"/>
    <property type="molecule type" value="Genomic_DNA"/>
</dbReference>
<evidence type="ECO:0000313" key="5">
    <source>
        <dbReference type="EMBL" id="XDS45723.1"/>
    </source>
</evidence>
<keyword evidence="2" id="KW-0012">Acyltransferase</keyword>
<dbReference type="Pfam" id="PF00583">
    <property type="entry name" value="Acetyltransf_1"/>
    <property type="match status" value="1"/>
</dbReference>
<dbReference type="Gene3D" id="3.40.630.30">
    <property type="match status" value="1"/>
</dbReference>
<sequence>MESPLTIEELTPERFEEKAVVHSLTWHETYEGMLPDEFVSLVTPEFALRVTKRHDPRYTLVAVRHDAIVGFVEYLPQTGEELVTPHASEIGALYVLRSAQHEGVGTRLIDAALSIMPEPYAALTVFTGNAHAIGFYKHMGFRSTGHLIPDDFDTQSLEMTNGPLGLQHGHDRPRTASQD</sequence>
<proteinExistence type="predicted"/>